<keyword evidence="3" id="KW-1185">Reference proteome</keyword>
<keyword evidence="1" id="KW-0812">Transmembrane</keyword>
<keyword evidence="1" id="KW-0472">Membrane</keyword>
<dbReference type="Gene3D" id="3.40.50.1820">
    <property type="entry name" value="alpha/beta hydrolase"/>
    <property type="match status" value="1"/>
</dbReference>
<reference evidence="3" key="1">
    <citation type="submission" date="2010-08" db="EMBL/GenBank/DDBJ databases">
        <authorList>
            <consortium name="Caenorhabditis japonica Sequencing Consortium"/>
            <person name="Wilson R.K."/>
        </authorList>
    </citation>
    <scope>NUCLEOTIDE SEQUENCE [LARGE SCALE GENOMIC DNA]</scope>
    <source>
        <strain evidence="3">DF5081</strain>
    </source>
</reference>
<feature type="transmembrane region" description="Helical" evidence="1">
    <location>
        <begin position="245"/>
        <end position="265"/>
    </location>
</feature>
<dbReference type="Proteomes" id="UP000005237">
    <property type="component" value="Unassembled WGS sequence"/>
</dbReference>
<evidence type="ECO:0000256" key="1">
    <source>
        <dbReference type="SAM" id="Phobius"/>
    </source>
</evidence>
<evidence type="ECO:0000313" key="3">
    <source>
        <dbReference type="Proteomes" id="UP000005237"/>
    </source>
</evidence>
<accession>A0A8R1IWL6</accession>
<dbReference type="InterPro" id="IPR029058">
    <property type="entry name" value="AB_hydrolase_fold"/>
</dbReference>
<dbReference type="SUPFAM" id="SSF53474">
    <property type="entry name" value="alpha/beta-Hydrolases"/>
    <property type="match status" value="1"/>
</dbReference>
<dbReference type="PANTHER" id="PTHR45580">
    <property type="entry name" value="PROTEIN CBG05369"/>
    <property type="match status" value="1"/>
</dbReference>
<protein>
    <submittedName>
        <fullName evidence="2">COesterase domain-containing protein</fullName>
    </submittedName>
</protein>
<proteinExistence type="predicted"/>
<sequence>MLCGVAEHEFEKFQYNNYYVSGRFLDFENPVEVVMIYRSNYTNSSAALVNSDSSSVFVSAATYSEALVNAGGEVYLFESRQKPYTMHISDMQFFIGIHRESVHTTDMDILDRFYSKMLVNFTKFGEPSPNWQKYDPAKMNFLSLEVDSDRKIEPRMENGFHEELVNFWMIDMFELDQNITEQKKNGNLPVGFLPTEKSISTSASVAVSTINSPTTTTINVPKTNETEEFSTLSPISENYAIYQQWWFPVLILLALLVLIFVFLILKKHINTEYEPI</sequence>
<reference evidence="2" key="2">
    <citation type="submission" date="2022-06" db="UniProtKB">
        <authorList>
            <consortium name="EnsemblMetazoa"/>
        </authorList>
    </citation>
    <scope>IDENTIFICATION</scope>
    <source>
        <strain evidence="2">DF5081</strain>
    </source>
</reference>
<evidence type="ECO:0000313" key="2">
    <source>
        <dbReference type="EnsemblMetazoa" id="CJA38518.1"/>
    </source>
</evidence>
<organism evidence="2 3">
    <name type="scientific">Caenorhabditis japonica</name>
    <dbReference type="NCBI Taxonomy" id="281687"/>
    <lineage>
        <taxon>Eukaryota</taxon>
        <taxon>Metazoa</taxon>
        <taxon>Ecdysozoa</taxon>
        <taxon>Nematoda</taxon>
        <taxon>Chromadorea</taxon>
        <taxon>Rhabditida</taxon>
        <taxon>Rhabditina</taxon>
        <taxon>Rhabditomorpha</taxon>
        <taxon>Rhabditoidea</taxon>
        <taxon>Rhabditidae</taxon>
        <taxon>Peloderinae</taxon>
        <taxon>Caenorhabditis</taxon>
    </lineage>
</organism>
<name>A0A8R1IWL6_CAEJA</name>
<keyword evidence="1" id="KW-1133">Transmembrane helix</keyword>
<dbReference type="EnsemblMetazoa" id="CJA38518.1">
    <property type="protein sequence ID" value="CJA38518.1"/>
    <property type="gene ID" value="WBGene00214365"/>
</dbReference>
<dbReference type="AlphaFoldDB" id="A0A8R1IWL6"/>
<dbReference type="PANTHER" id="PTHR45580:SF7">
    <property type="entry name" value="CARBOXYLESTERASE TYPE B DOMAIN-CONTAINING PROTEIN-RELATED"/>
    <property type="match status" value="1"/>
</dbReference>